<keyword evidence="2" id="KW-1185">Reference proteome</keyword>
<protein>
    <submittedName>
        <fullName evidence="1">Uncharacterized protein</fullName>
    </submittedName>
</protein>
<organism evidence="1 2">
    <name type="scientific">Pyropia yezoensis</name>
    <name type="common">Susabi-nori</name>
    <name type="synonym">Porphyra yezoensis</name>
    <dbReference type="NCBI Taxonomy" id="2788"/>
    <lineage>
        <taxon>Eukaryota</taxon>
        <taxon>Rhodophyta</taxon>
        <taxon>Bangiophyceae</taxon>
        <taxon>Bangiales</taxon>
        <taxon>Bangiaceae</taxon>
        <taxon>Pyropia</taxon>
    </lineage>
</organism>
<sequence length="405" mass="43189">MSSVARQDQHNYYTSVPEKRLSEGVGCYFSLSWAGAAREPRGRAAMAAFGAAAPASLTNPNNDVMVSEPPNDGISSIALSPAALAPKNYLVAGTWDNEVRCYEIGSNGATTPVGLIKHAGPVLDVAWSPDGQTIVSASCDKTANMWSVATQQSQPVAAHAAAIKAIAYIGDLGAGSPAVVTGSWDKTVKYWDVRAPTGQPMGTVNMSERVYAMDVRAPLMVVGTADRKLLVYDIRRPTAPFHEKVSQLKYQTRCVSTFADGTGYAVGSVEGRVSIDHVSEADRSKDFAFKCHRDGDGTAHAVNSIAFHQTYGTFATAGADGNFTFWDKDAKQRLKQFAKMDAPISATAFNHDGTIFAYAASYDWSKGAAAHNPATARNNIFLHAVADAEIRSKPKSSNTRGGGRR</sequence>
<comment type="caution">
    <text evidence="1">The sequence shown here is derived from an EMBL/GenBank/DDBJ whole genome shotgun (WGS) entry which is preliminary data.</text>
</comment>
<dbReference type="Proteomes" id="UP000798662">
    <property type="component" value="Chromosome 2"/>
</dbReference>
<evidence type="ECO:0000313" key="1">
    <source>
        <dbReference type="EMBL" id="KAK1864788.1"/>
    </source>
</evidence>
<proteinExistence type="predicted"/>
<accession>A0ACC3C3W4</accession>
<reference evidence="1" key="1">
    <citation type="submission" date="2019-11" db="EMBL/GenBank/DDBJ databases">
        <title>Nori genome reveals adaptations in red seaweeds to the harsh intertidal environment.</title>
        <authorList>
            <person name="Wang D."/>
            <person name="Mao Y."/>
        </authorList>
    </citation>
    <scope>NUCLEOTIDE SEQUENCE</scope>
    <source>
        <tissue evidence="1">Gametophyte</tissue>
    </source>
</reference>
<gene>
    <name evidence="1" type="ORF">I4F81_007330</name>
</gene>
<name>A0ACC3C3W4_PYRYE</name>
<dbReference type="EMBL" id="CM020619">
    <property type="protein sequence ID" value="KAK1864788.1"/>
    <property type="molecule type" value="Genomic_DNA"/>
</dbReference>
<evidence type="ECO:0000313" key="2">
    <source>
        <dbReference type="Proteomes" id="UP000798662"/>
    </source>
</evidence>